<gene>
    <name evidence="3" type="ORF">PCOR1329_LOCUS61218</name>
</gene>
<dbReference type="EMBL" id="CAUYUJ010017696">
    <property type="protein sequence ID" value="CAK0877055.1"/>
    <property type="molecule type" value="Genomic_DNA"/>
</dbReference>
<keyword evidence="4" id="KW-1185">Reference proteome</keyword>
<comment type="caution">
    <text evidence="3">The sequence shown here is derived from an EMBL/GenBank/DDBJ whole genome shotgun (WGS) entry which is preliminary data.</text>
</comment>
<evidence type="ECO:0000259" key="2">
    <source>
        <dbReference type="Pfam" id="PF07885"/>
    </source>
</evidence>
<feature type="transmembrane region" description="Helical" evidence="1">
    <location>
        <begin position="22"/>
        <end position="46"/>
    </location>
</feature>
<reference evidence="3" key="1">
    <citation type="submission" date="2023-10" db="EMBL/GenBank/DDBJ databases">
        <authorList>
            <person name="Chen Y."/>
            <person name="Shah S."/>
            <person name="Dougan E. K."/>
            <person name="Thang M."/>
            <person name="Chan C."/>
        </authorList>
    </citation>
    <scope>NUCLEOTIDE SEQUENCE [LARGE SCALE GENOMIC DNA]</scope>
</reference>
<feature type="domain" description="Potassium channel" evidence="2">
    <location>
        <begin position="1"/>
        <end position="42"/>
    </location>
</feature>
<dbReference type="InterPro" id="IPR013099">
    <property type="entry name" value="K_chnl_dom"/>
</dbReference>
<accession>A0ABN9VU38</accession>
<sequence>MTTVGFGDITPTNLWEVLFTSALLLLSCPCLGYLTGRVVEVTMSFYSQSRAMREKRSMLQRYLSWRHVPKQLGASMRQHLMYVWNATGGNDEVEALVKKDLSPMLRLELMYHIHGQALDSVPFLAWMRGYSVVVKEMAGIVDSINLSRGDFLFHREHNETVYLLRQRLDLAEPERVRRRDHLTKSRQKAAKAKALAQIHEARMAHMVLSNTVRV</sequence>
<dbReference type="Pfam" id="PF07885">
    <property type="entry name" value="Ion_trans_2"/>
    <property type="match status" value="1"/>
</dbReference>
<evidence type="ECO:0000313" key="4">
    <source>
        <dbReference type="Proteomes" id="UP001189429"/>
    </source>
</evidence>
<dbReference type="Gene3D" id="1.10.287.70">
    <property type="match status" value="1"/>
</dbReference>
<dbReference type="PANTHER" id="PTHR10217:SF435">
    <property type="entry name" value="POTASSIUM VOLTAGE-GATED CHANNEL PROTEIN EAG"/>
    <property type="match status" value="1"/>
</dbReference>
<dbReference type="Proteomes" id="UP001189429">
    <property type="component" value="Unassembled WGS sequence"/>
</dbReference>
<keyword evidence="1" id="KW-0472">Membrane</keyword>
<protein>
    <recommendedName>
        <fullName evidence="2">Potassium channel domain-containing protein</fullName>
    </recommendedName>
</protein>
<organism evidence="3 4">
    <name type="scientific">Prorocentrum cordatum</name>
    <dbReference type="NCBI Taxonomy" id="2364126"/>
    <lineage>
        <taxon>Eukaryota</taxon>
        <taxon>Sar</taxon>
        <taxon>Alveolata</taxon>
        <taxon>Dinophyceae</taxon>
        <taxon>Prorocentrales</taxon>
        <taxon>Prorocentraceae</taxon>
        <taxon>Prorocentrum</taxon>
    </lineage>
</organism>
<dbReference type="PANTHER" id="PTHR10217">
    <property type="entry name" value="VOLTAGE AND LIGAND GATED POTASSIUM CHANNEL"/>
    <property type="match status" value="1"/>
</dbReference>
<proteinExistence type="predicted"/>
<evidence type="ECO:0000313" key="3">
    <source>
        <dbReference type="EMBL" id="CAK0877055.1"/>
    </source>
</evidence>
<evidence type="ECO:0000256" key="1">
    <source>
        <dbReference type="SAM" id="Phobius"/>
    </source>
</evidence>
<dbReference type="Gene3D" id="1.10.287.630">
    <property type="entry name" value="Helix hairpin bin"/>
    <property type="match status" value="1"/>
</dbReference>
<keyword evidence="1" id="KW-1133">Transmembrane helix</keyword>
<name>A0ABN9VU38_9DINO</name>
<keyword evidence="1" id="KW-0812">Transmembrane</keyword>
<feature type="non-terminal residue" evidence="3">
    <location>
        <position position="214"/>
    </location>
</feature>
<dbReference type="InterPro" id="IPR050818">
    <property type="entry name" value="KCNH_animal-type"/>
</dbReference>
<dbReference type="SUPFAM" id="SSF81324">
    <property type="entry name" value="Voltage-gated potassium channels"/>
    <property type="match status" value="1"/>
</dbReference>